<feature type="domain" description="N-acetyltransferase" evidence="1">
    <location>
        <begin position="14"/>
        <end position="152"/>
    </location>
</feature>
<dbReference type="Proteomes" id="UP000190229">
    <property type="component" value="Unassembled WGS sequence"/>
</dbReference>
<dbReference type="InterPro" id="IPR000182">
    <property type="entry name" value="GNAT_dom"/>
</dbReference>
<gene>
    <name evidence="2" type="ORF">B2M26_14435</name>
</gene>
<dbReference type="InterPro" id="IPR016181">
    <property type="entry name" value="Acyl_CoA_acyltransferase"/>
</dbReference>
<organism evidence="2 3">
    <name type="scientific">Ferroacidibacillus organovorans</name>
    <dbReference type="NCBI Taxonomy" id="1765683"/>
    <lineage>
        <taxon>Bacteria</taxon>
        <taxon>Bacillati</taxon>
        <taxon>Bacillota</taxon>
        <taxon>Bacilli</taxon>
        <taxon>Bacillales</taxon>
        <taxon>Alicyclobacillaceae</taxon>
        <taxon>Ferroacidibacillus</taxon>
    </lineage>
</organism>
<reference evidence="2 3" key="1">
    <citation type="submission" date="2017-02" db="EMBL/GenBank/DDBJ databases">
        <title>Draft genome of Acidibacillus ferrooxidans Huett2.</title>
        <authorList>
            <person name="Schopf S."/>
        </authorList>
    </citation>
    <scope>NUCLEOTIDE SEQUENCE [LARGE SCALE GENOMIC DNA]</scope>
    <source>
        <strain evidence="2 3">Huett2</strain>
    </source>
</reference>
<keyword evidence="2" id="KW-0808">Transferase</keyword>
<evidence type="ECO:0000259" key="1">
    <source>
        <dbReference type="Pfam" id="PF13302"/>
    </source>
</evidence>
<dbReference type="Pfam" id="PF13302">
    <property type="entry name" value="Acetyltransf_3"/>
    <property type="match status" value="1"/>
</dbReference>
<proteinExistence type="predicted"/>
<protein>
    <submittedName>
        <fullName evidence="2">GNAT family N-acetyltransferase</fullName>
    </submittedName>
</protein>
<accession>A0A1V4EQ06</accession>
<dbReference type="PANTHER" id="PTHR43610">
    <property type="entry name" value="BLL6696 PROTEIN"/>
    <property type="match status" value="1"/>
</dbReference>
<dbReference type="AlphaFoldDB" id="A0A1V4EQ06"/>
<keyword evidence="3" id="KW-1185">Reference proteome</keyword>
<dbReference type="Gene3D" id="3.40.630.30">
    <property type="match status" value="1"/>
</dbReference>
<name>A0A1V4EQ06_9BACL</name>
<dbReference type="SUPFAM" id="SSF55729">
    <property type="entry name" value="Acyl-CoA N-acyltransferases (Nat)"/>
    <property type="match status" value="1"/>
</dbReference>
<dbReference type="PANTHER" id="PTHR43610:SF1">
    <property type="entry name" value="N-ACETYLTRANSFERASE DOMAIN-CONTAINING PROTEIN"/>
    <property type="match status" value="1"/>
</dbReference>
<comment type="caution">
    <text evidence="2">The sequence shown here is derived from an EMBL/GenBank/DDBJ whole genome shotgun (WGS) entry which is preliminary data.</text>
</comment>
<sequence length="196" mass="23051">MNMLNLPELTGRQVTLIPLREEHIDELFLTCQDEQIWTYLPSSVHTKEDMAKIVERALIDKREGIDFPYAIREHATNQLIGSTRYLDYSAANRHVEIGWTWLAPRVWRTAINTECKYLLLRHGFETLGMVRVQLKTDARNVRSQQAIARIGATKEGILRKHRILHDGYIRDTVYYSIIDEEWPDRKRHLEAMMSAY</sequence>
<evidence type="ECO:0000313" key="2">
    <source>
        <dbReference type="EMBL" id="OPG15023.1"/>
    </source>
</evidence>
<evidence type="ECO:0000313" key="3">
    <source>
        <dbReference type="Proteomes" id="UP000190229"/>
    </source>
</evidence>
<dbReference type="EMBL" id="MWPS01000046">
    <property type="protein sequence ID" value="OPG15023.1"/>
    <property type="molecule type" value="Genomic_DNA"/>
</dbReference>
<dbReference type="GO" id="GO:0016747">
    <property type="term" value="F:acyltransferase activity, transferring groups other than amino-acyl groups"/>
    <property type="evidence" value="ECO:0007669"/>
    <property type="project" value="InterPro"/>
</dbReference>